<dbReference type="Proteomes" id="UP000051574">
    <property type="component" value="Unassembled WGS sequence"/>
</dbReference>
<keyword evidence="1" id="KW-1015">Disulfide bond</keyword>
<feature type="signal peptide" evidence="2">
    <location>
        <begin position="1"/>
        <end position="19"/>
    </location>
</feature>
<reference evidence="4 5" key="1">
    <citation type="submission" date="2015-09" db="EMBL/GenBank/DDBJ databases">
        <title>Draft genome of the scarab beetle Oryctes borbonicus.</title>
        <authorList>
            <person name="Meyer J.M."/>
            <person name="Markov G.V."/>
            <person name="Baskaran P."/>
            <person name="Herrmann M."/>
            <person name="Sommer R.J."/>
            <person name="Roedelsperger C."/>
        </authorList>
    </citation>
    <scope>NUCLEOTIDE SEQUENCE [LARGE SCALE GENOMIC DNA]</scope>
    <source>
        <strain evidence="4">OB123</strain>
        <tissue evidence="4">Whole animal</tissue>
    </source>
</reference>
<gene>
    <name evidence="4" type="ORF">AMK59_4323</name>
</gene>
<organism evidence="4 5">
    <name type="scientific">Oryctes borbonicus</name>
    <dbReference type="NCBI Taxonomy" id="1629725"/>
    <lineage>
        <taxon>Eukaryota</taxon>
        <taxon>Metazoa</taxon>
        <taxon>Ecdysozoa</taxon>
        <taxon>Arthropoda</taxon>
        <taxon>Hexapoda</taxon>
        <taxon>Insecta</taxon>
        <taxon>Pterygota</taxon>
        <taxon>Neoptera</taxon>
        <taxon>Endopterygota</taxon>
        <taxon>Coleoptera</taxon>
        <taxon>Polyphaga</taxon>
        <taxon>Scarabaeiformia</taxon>
        <taxon>Scarabaeidae</taxon>
        <taxon>Dynastinae</taxon>
        <taxon>Oryctes</taxon>
    </lineage>
</organism>
<evidence type="ECO:0000313" key="4">
    <source>
        <dbReference type="EMBL" id="KRT82260.1"/>
    </source>
</evidence>
<keyword evidence="5" id="KW-1185">Reference proteome</keyword>
<keyword evidence="2" id="KW-0732">Signal</keyword>
<dbReference type="AlphaFoldDB" id="A0A0T6B4P8"/>
<accession>A0A0T6B4P8</accession>
<feature type="domain" description="Saposin B-type" evidence="3">
    <location>
        <begin position="66"/>
        <end position="153"/>
    </location>
</feature>
<dbReference type="PROSITE" id="PS50015">
    <property type="entry name" value="SAP_B"/>
    <property type="match status" value="1"/>
</dbReference>
<dbReference type="SUPFAM" id="SSF47862">
    <property type="entry name" value="Saposin"/>
    <property type="match status" value="1"/>
</dbReference>
<evidence type="ECO:0000313" key="5">
    <source>
        <dbReference type="Proteomes" id="UP000051574"/>
    </source>
</evidence>
<protein>
    <recommendedName>
        <fullName evidence="3">Saposin B-type domain-containing protein</fullName>
    </recommendedName>
</protein>
<evidence type="ECO:0000256" key="2">
    <source>
        <dbReference type="SAM" id="SignalP"/>
    </source>
</evidence>
<dbReference type="InterPro" id="IPR011001">
    <property type="entry name" value="Saposin-like"/>
</dbReference>
<proteinExistence type="predicted"/>
<feature type="non-terminal residue" evidence="4">
    <location>
        <position position="157"/>
    </location>
</feature>
<evidence type="ECO:0000259" key="3">
    <source>
        <dbReference type="PROSITE" id="PS50015"/>
    </source>
</evidence>
<dbReference type="Gene3D" id="1.10.225.10">
    <property type="entry name" value="Saposin-like"/>
    <property type="match status" value="1"/>
</dbReference>
<dbReference type="InterPro" id="IPR008139">
    <property type="entry name" value="SaposinB_dom"/>
</dbReference>
<name>A0A0T6B4P8_9SCAR</name>
<sequence length="157" mass="17682">MRLGFFISLVVVIATVGQATEVPPNSIRNGMKERFRTGTFSPEFQVLLRSANMSHIFRNNVQVRENDIICQLCDEVLDTVLEEIRGGIATIEELEEMFVQLCALLIYESYEVCYGIIHTNIGIIWHIALARPERRSNTICGIVGQGYGCKGTPDDWS</sequence>
<evidence type="ECO:0000256" key="1">
    <source>
        <dbReference type="ARBA" id="ARBA00023157"/>
    </source>
</evidence>
<dbReference type="EMBL" id="LJIG01009848">
    <property type="protein sequence ID" value="KRT82260.1"/>
    <property type="molecule type" value="Genomic_DNA"/>
</dbReference>
<feature type="chain" id="PRO_5006668355" description="Saposin B-type domain-containing protein" evidence="2">
    <location>
        <begin position="20"/>
        <end position="157"/>
    </location>
</feature>
<comment type="caution">
    <text evidence="4">The sequence shown here is derived from an EMBL/GenBank/DDBJ whole genome shotgun (WGS) entry which is preliminary data.</text>
</comment>